<evidence type="ECO:0000256" key="7">
    <source>
        <dbReference type="ARBA" id="ARBA00023295"/>
    </source>
</evidence>
<dbReference type="EMBL" id="JAACXV010000234">
    <property type="protein sequence ID" value="KAF7281595.1"/>
    <property type="molecule type" value="Genomic_DNA"/>
</dbReference>
<evidence type="ECO:0000256" key="3">
    <source>
        <dbReference type="ARBA" id="ARBA00012601"/>
    </source>
</evidence>
<dbReference type="AlphaFoldDB" id="A0A834MIP1"/>
<evidence type="ECO:0000313" key="11">
    <source>
        <dbReference type="Proteomes" id="UP000625711"/>
    </source>
</evidence>
<protein>
    <recommendedName>
        <fullName evidence="3">cellulase</fullName>
        <ecNumber evidence="3">3.2.1.4</ecNumber>
    </recommendedName>
</protein>
<evidence type="ECO:0000256" key="5">
    <source>
        <dbReference type="ARBA" id="ARBA00023001"/>
    </source>
</evidence>
<dbReference type="SUPFAM" id="SSF48208">
    <property type="entry name" value="Six-hairpin glycosidases"/>
    <property type="match status" value="1"/>
</dbReference>
<keyword evidence="4" id="KW-0378">Hydrolase</keyword>
<dbReference type="InterPro" id="IPR012341">
    <property type="entry name" value="6hp_glycosidase-like_sf"/>
</dbReference>
<dbReference type="PANTHER" id="PTHR22298">
    <property type="entry name" value="ENDO-1,4-BETA-GLUCANASE"/>
    <property type="match status" value="1"/>
</dbReference>
<comment type="caution">
    <text evidence="10">The sequence shown here is derived from an EMBL/GenBank/DDBJ whole genome shotgun (WGS) entry which is preliminary data.</text>
</comment>
<gene>
    <name evidence="10" type="ORF">GWI33_004516</name>
</gene>
<proteinExistence type="inferred from homology"/>
<comment type="similarity">
    <text evidence="2">Belongs to the glycosyl hydrolase 9 (cellulase E) family.</text>
</comment>
<evidence type="ECO:0000256" key="6">
    <source>
        <dbReference type="ARBA" id="ARBA00023277"/>
    </source>
</evidence>
<dbReference type="EC" id="3.2.1.4" evidence="3"/>
<evidence type="ECO:0000256" key="2">
    <source>
        <dbReference type="ARBA" id="ARBA00007072"/>
    </source>
</evidence>
<evidence type="ECO:0000259" key="9">
    <source>
        <dbReference type="Pfam" id="PF00759"/>
    </source>
</evidence>
<keyword evidence="11" id="KW-1185">Reference proteome</keyword>
<sequence>MKHPDIYKAVDEYESVINVIKWGTDYFIKCHVSPNELYGQVGDFNLDHKYWGRPEEMNLTRPAYKINETHPGSDLAAEVSAALSSASILFRELNASYSQILLNHAIELHNFANIYRGLSKDVFPGAKQFYYEVFFYGDQLIWSAIWLYKATNNSMYLQDAEKWYFEYDLQNKTSTFFYFNDQTIGIRLLLAEVTHDTIFSRSVLDFCDYSIDTARKTPKGLVYIKKFGVLALAANIAFICLEASKFDDSRKEKYIEFARSQLDYILGSSGQSYVVGYGDNYPRKPYHSASSCPDLPEPCGWSQYHSPEPNPQIVFGALVSGPKNDDHYIDRREDYYFEYNVVSIDFNAGFQSALAAFIHFDEELSRIRSQDAYLEVLPLDNSTNVR</sequence>
<evidence type="ECO:0000256" key="8">
    <source>
        <dbReference type="ARBA" id="ARBA00023326"/>
    </source>
</evidence>
<keyword evidence="5" id="KW-0136">Cellulose degradation</keyword>
<keyword evidence="6" id="KW-0119">Carbohydrate metabolism</keyword>
<dbReference type="Proteomes" id="UP000625711">
    <property type="component" value="Unassembled WGS sequence"/>
</dbReference>
<accession>A0A834MIP1</accession>
<keyword evidence="7" id="KW-0326">Glycosidase</keyword>
<dbReference type="InterPro" id="IPR001701">
    <property type="entry name" value="Glyco_hydro_9"/>
</dbReference>
<dbReference type="Gene3D" id="1.50.10.10">
    <property type="match status" value="1"/>
</dbReference>
<dbReference type="GO" id="GO:0030245">
    <property type="term" value="P:cellulose catabolic process"/>
    <property type="evidence" value="ECO:0007669"/>
    <property type="project" value="UniProtKB-KW"/>
</dbReference>
<dbReference type="OrthoDB" id="10257085at2759"/>
<feature type="domain" description="Glycoside hydrolase family 9" evidence="9">
    <location>
        <begin position="3"/>
        <end position="354"/>
    </location>
</feature>
<comment type="catalytic activity">
    <reaction evidence="1">
        <text>Endohydrolysis of (1-&gt;4)-beta-D-glucosidic linkages in cellulose, lichenin and cereal beta-D-glucans.</text>
        <dbReference type="EC" id="3.2.1.4"/>
    </reaction>
</comment>
<evidence type="ECO:0000256" key="4">
    <source>
        <dbReference type="ARBA" id="ARBA00022801"/>
    </source>
</evidence>
<dbReference type="InterPro" id="IPR008928">
    <property type="entry name" value="6-hairpin_glycosidase_sf"/>
</dbReference>
<reference evidence="10" key="1">
    <citation type="submission" date="2020-08" db="EMBL/GenBank/DDBJ databases">
        <title>Genome sequencing and assembly of the red palm weevil Rhynchophorus ferrugineus.</title>
        <authorList>
            <person name="Dias G.B."/>
            <person name="Bergman C.M."/>
            <person name="Manee M."/>
        </authorList>
    </citation>
    <scope>NUCLEOTIDE SEQUENCE</scope>
    <source>
        <strain evidence="10">AA-2017</strain>
        <tissue evidence="10">Whole larva</tissue>
    </source>
</reference>
<organism evidence="10 11">
    <name type="scientific">Rhynchophorus ferrugineus</name>
    <name type="common">Red palm weevil</name>
    <name type="synonym">Curculio ferrugineus</name>
    <dbReference type="NCBI Taxonomy" id="354439"/>
    <lineage>
        <taxon>Eukaryota</taxon>
        <taxon>Metazoa</taxon>
        <taxon>Ecdysozoa</taxon>
        <taxon>Arthropoda</taxon>
        <taxon>Hexapoda</taxon>
        <taxon>Insecta</taxon>
        <taxon>Pterygota</taxon>
        <taxon>Neoptera</taxon>
        <taxon>Endopterygota</taxon>
        <taxon>Coleoptera</taxon>
        <taxon>Polyphaga</taxon>
        <taxon>Cucujiformia</taxon>
        <taxon>Curculionidae</taxon>
        <taxon>Dryophthorinae</taxon>
        <taxon>Rhynchophorus</taxon>
    </lineage>
</organism>
<dbReference type="Pfam" id="PF00759">
    <property type="entry name" value="Glyco_hydro_9"/>
    <property type="match status" value="1"/>
</dbReference>
<name>A0A834MIP1_RHYFE</name>
<keyword evidence="8" id="KW-0624">Polysaccharide degradation</keyword>
<dbReference type="GO" id="GO:0008810">
    <property type="term" value="F:cellulase activity"/>
    <property type="evidence" value="ECO:0007669"/>
    <property type="project" value="UniProtKB-EC"/>
</dbReference>
<evidence type="ECO:0000313" key="10">
    <source>
        <dbReference type="EMBL" id="KAF7281595.1"/>
    </source>
</evidence>
<evidence type="ECO:0000256" key="1">
    <source>
        <dbReference type="ARBA" id="ARBA00000966"/>
    </source>
</evidence>